<dbReference type="EMBL" id="CP116968">
    <property type="protein sequence ID" value="WNM60294.1"/>
    <property type="molecule type" value="Genomic_DNA"/>
</dbReference>
<sequence length="373" mass="42608">MKILKNWIKILLINIGVVILIFVLAEIGLRTYSTVKSCLTGQCDGQLFTRFNLFHENRLLGLTTHDPVLGYKPNPDFSGIIHHPPYWDNVHVSIDRHGFRRNVDDSNVNVPGHSGKKVLTVGDSFTFGDQVHNSQTWPACFANKTGHEVWNGGVGGYGAAQALLRAEQAIANHGPFDTLIWSITVGSDFNRVRLKVRSNFSKPYIATVDGKPMIVPPGRFDPSPDFLWFLGYSVILQRHLLPILQERGNFEYDGRYEIPGENAAEIEEIMDFSFQRFANLTGTKAKVVLLQYGPGILLEEGFERRDHERSLIRKYAEKYAIEIIDSFDQVYVPEKKEKLWFGYQLYSHHTPYGNKVVCDVVFHWHEKNRSDEL</sequence>
<dbReference type="Proteomes" id="UP001302494">
    <property type="component" value="Chromosome"/>
</dbReference>
<keyword evidence="3" id="KW-1185">Reference proteome</keyword>
<evidence type="ECO:0000256" key="1">
    <source>
        <dbReference type="SAM" id="Phobius"/>
    </source>
</evidence>
<evidence type="ECO:0008006" key="4">
    <source>
        <dbReference type="Google" id="ProtNLM"/>
    </source>
</evidence>
<dbReference type="Gene3D" id="3.40.50.1110">
    <property type="entry name" value="SGNH hydrolase"/>
    <property type="match status" value="1"/>
</dbReference>
<organism evidence="2 3">
    <name type="scientific">Candidatus Nitrospira neomarina</name>
    <dbReference type="NCBI Taxonomy" id="3020899"/>
    <lineage>
        <taxon>Bacteria</taxon>
        <taxon>Pseudomonadati</taxon>
        <taxon>Nitrospirota</taxon>
        <taxon>Nitrospiria</taxon>
        <taxon>Nitrospirales</taxon>
        <taxon>Nitrospiraceae</taxon>
        <taxon>Nitrospira</taxon>
    </lineage>
</organism>
<proteinExistence type="predicted"/>
<evidence type="ECO:0000313" key="2">
    <source>
        <dbReference type="EMBL" id="WNM60294.1"/>
    </source>
</evidence>
<dbReference type="RefSeq" id="WP_312740838.1">
    <property type="nucleotide sequence ID" value="NZ_CP116968.1"/>
</dbReference>
<dbReference type="AlphaFoldDB" id="A0AA96GDS8"/>
<accession>A0AA96GDS8</accession>
<dbReference type="InterPro" id="IPR036514">
    <property type="entry name" value="SGNH_hydro_sf"/>
</dbReference>
<evidence type="ECO:0000313" key="3">
    <source>
        <dbReference type="Proteomes" id="UP001302494"/>
    </source>
</evidence>
<gene>
    <name evidence="2" type="ORF">PQG83_11020</name>
</gene>
<dbReference type="GO" id="GO:0016788">
    <property type="term" value="F:hydrolase activity, acting on ester bonds"/>
    <property type="evidence" value="ECO:0007669"/>
    <property type="project" value="UniProtKB-ARBA"/>
</dbReference>
<keyword evidence="1" id="KW-0472">Membrane</keyword>
<protein>
    <recommendedName>
        <fullName evidence="4">SGNH hydrolase-type esterase domain-containing protein</fullName>
    </recommendedName>
</protein>
<feature type="transmembrane region" description="Helical" evidence="1">
    <location>
        <begin position="7"/>
        <end position="29"/>
    </location>
</feature>
<name>A0AA96GDS8_9BACT</name>
<dbReference type="SUPFAM" id="SSF52266">
    <property type="entry name" value="SGNH hydrolase"/>
    <property type="match status" value="1"/>
</dbReference>
<keyword evidence="1" id="KW-0812">Transmembrane</keyword>
<keyword evidence="1" id="KW-1133">Transmembrane helix</keyword>
<reference evidence="2 3" key="1">
    <citation type="submission" date="2023-01" db="EMBL/GenBank/DDBJ databases">
        <title>Cultivation and genomic characterization of new, ubiquitous marine nitrite-oxidizing bacteria from the Nitrospirales.</title>
        <authorList>
            <person name="Mueller A.J."/>
            <person name="Daebeler A."/>
            <person name="Herbold C.W."/>
            <person name="Kirkegaard R.H."/>
            <person name="Daims H."/>
        </authorList>
    </citation>
    <scope>NUCLEOTIDE SEQUENCE [LARGE SCALE GENOMIC DNA]</scope>
    <source>
        <strain evidence="2 3">DK</strain>
    </source>
</reference>
<dbReference type="KEGG" id="nneo:PQG83_11020"/>